<accession>A0AAN8IXK8</accession>
<keyword evidence="2" id="KW-1185">Reference proteome</keyword>
<dbReference type="EMBL" id="JAZGQO010000021">
    <property type="protein sequence ID" value="KAK6165484.1"/>
    <property type="molecule type" value="Genomic_DNA"/>
</dbReference>
<reference evidence="1 2" key="1">
    <citation type="submission" date="2024-01" db="EMBL/GenBank/DDBJ databases">
        <title>The genome of the rayed Mediterranean limpet Patella caerulea (Linnaeus, 1758).</title>
        <authorList>
            <person name="Anh-Thu Weber A."/>
            <person name="Halstead-Nussloch G."/>
        </authorList>
    </citation>
    <scope>NUCLEOTIDE SEQUENCE [LARGE SCALE GENOMIC DNA]</scope>
    <source>
        <strain evidence="1">AATW-2023a</strain>
        <tissue evidence="1">Whole specimen</tissue>
    </source>
</reference>
<comment type="caution">
    <text evidence="1">The sequence shown here is derived from an EMBL/GenBank/DDBJ whole genome shotgun (WGS) entry which is preliminary data.</text>
</comment>
<dbReference type="AlphaFoldDB" id="A0AAN8IXK8"/>
<name>A0AAN8IXK8_PATCE</name>
<gene>
    <name evidence="1" type="ORF">SNE40_022403</name>
</gene>
<organism evidence="1 2">
    <name type="scientific">Patella caerulea</name>
    <name type="common">Rayed Mediterranean limpet</name>
    <dbReference type="NCBI Taxonomy" id="87958"/>
    <lineage>
        <taxon>Eukaryota</taxon>
        <taxon>Metazoa</taxon>
        <taxon>Spiralia</taxon>
        <taxon>Lophotrochozoa</taxon>
        <taxon>Mollusca</taxon>
        <taxon>Gastropoda</taxon>
        <taxon>Patellogastropoda</taxon>
        <taxon>Patelloidea</taxon>
        <taxon>Patellidae</taxon>
        <taxon>Patella</taxon>
    </lineage>
</organism>
<protein>
    <submittedName>
        <fullName evidence="1">Uncharacterized protein</fullName>
    </submittedName>
</protein>
<evidence type="ECO:0000313" key="1">
    <source>
        <dbReference type="EMBL" id="KAK6165484.1"/>
    </source>
</evidence>
<sequence length="212" mass="24587">MMEELQQLKKGLEWQTSTCQTYVNSIKTKITELRTSTKMVYKDVDTQVDRIILATKKLGQNIKDERRKTHDDIMKTLTTLSDDASGILHQLQTNIKSSAQLLKDAPTVEMIKHVQMIRFQKKENDTRTSYLPDVPLSTFSTSEINEDALQELFGFVERNDSFVGQKRKRPRTDEGLQNIVRPIPAPCKIDHQRWSRKYFCKYISKGTEEEAS</sequence>
<proteinExistence type="predicted"/>
<dbReference type="Proteomes" id="UP001347796">
    <property type="component" value="Unassembled WGS sequence"/>
</dbReference>
<evidence type="ECO:0000313" key="2">
    <source>
        <dbReference type="Proteomes" id="UP001347796"/>
    </source>
</evidence>